<evidence type="ECO:0000256" key="1">
    <source>
        <dbReference type="SAM" id="Phobius"/>
    </source>
</evidence>
<comment type="caution">
    <text evidence="2">The sequence shown here is derived from an EMBL/GenBank/DDBJ whole genome shotgun (WGS) entry which is preliminary data.</text>
</comment>
<dbReference type="Proteomes" id="UP001430065">
    <property type="component" value="Unassembled WGS sequence"/>
</dbReference>
<evidence type="ECO:0000313" key="3">
    <source>
        <dbReference type="Proteomes" id="UP001430065"/>
    </source>
</evidence>
<evidence type="ECO:0008006" key="4">
    <source>
        <dbReference type="Google" id="ProtNLM"/>
    </source>
</evidence>
<dbReference type="RefSeq" id="WP_204636438.1">
    <property type="nucleotide sequence ID" value="NZ_JADIKC010000005.1"/>
</dbReference>
<feature type="transmembrane region" description="Helical" evidence="1">
    <location>
        <begin position="62"/>
        <end position="80"/>
    </location>
</feature>
<feature type="transmembrane region" description="Helical" evidence="1">
    <location>
        <begin position="193"/>
        <end position="212"/>
    </location>
</feature>
<dbReference type="EMBL" id="JADIKC010000005">
    <property type="protein sequence ID" value="MBM7121995.1"/>
    <property type="molecule type" value="Genomic_DNA"/>
</dbReference>
<protein>
    <recommendedName>
        <fullName evidence="4">Membrane protein YesL</fullName>
    </recommendedName>
</protein>
<feature type="transmembrane region" description="Helical" evidence="1">
    <location>
        <begin position="101"/>
        <end position="126"/>
    </location>
</feature>
<organism evidence="2 3">
    <name type="scientific">Dyella kyungheensis</name>
    <dbReference type="NCBI Taxonomy" id="1242174"/>
    <lineage>
        <taxon>Bacteria</taxon>
        <taxon>Pseudomonadati</taxon>
        <taxon>Pseudomonadota</taxon>
        <taxon>Gammaproteobacteria</taxon>
        <taxon>Lysobacterales</taxon>
        <taxon>Rhodanobacteraceae</taxon>
        <taxon>Dyella</taxon>
    </lineage>
</organism>
<keyword evidence="3" id="KW-1185">Reference proteome</keyword>
<keyword evidence="1" id="KW-1133">Transmembrane helix</keyword>
<reference evidence="2 3" key="1">
    <citation type="submission" date="2020-10" db="EMBL/GenBank/DDBJ databases">
        <title>Phylogeny of dyella-like bacteria.</title>
        <authorList>
            <person name="Fu J."/>
        </authorList>
    </citation>
    <scope>NUCLEOTIDE SEQUENCE [LARGE SCALE GENOMIC DNA]</scope>
    <source>
        <strain evidence="2 3">THG-B117</strain>
    </source>
</reference>
<keyword evidence="1" id="KW-0812">Transmembrane</keyword>
<feature type="transmembrane region" description="Helical" evidence="1">
    <location>
        <begin position="35"/>
        <end position="56"/>
    </location>
</feature>
<evidence type="ECO:0000313" key="2">
    <source>
        <dbReference type="EMBL" id="MBM7121995.1"/>
    </source>
</evidence>
<feature type="transmembrane region" description="Helical" evidence="1">
    <location>
        <begin position="146"/>
        <end position="172"/>
    </location>
</feature>
<sequence length="244" mass="26911">MVAVLERSTDTVPVRRVASWCLEGLRLWRRYPLRLFLLSLAPMVLEALLQLVPLVGVALSKVFPLLLSIGVLQGLVDAVSSGRLRWSSPLRLWQHSYRWRALGLALLCGPLVFGLQQLGVAAIYGWPAVDAILLGHVAAHPEFANRTFSCLLILPGVPVAIGLGLAPMFVMFRNATPWQAMQRSLTTMLRSPAAFSMYAGIQLLLTAGMLLVPFGLLLLLPLLPWMTACWYVIWTDLGRTADKS</sequence>
<accession>A0ABS2JSJ0</accession>
<gene>
    <name evidence="2" type="ORF">ISP20_12600</name>
</gene>
<proteinExistence type="predicted"/>
<name>A0ABS2JSJ0_9GAMM</name>
<keyword evidence="1" id="KW-0472">Membrane</keyword>